<organism evidence="1 2">
    <name type="scientific">Flavobacterium frigoris (strain PS1)</name>
    <dbReference type="NCBI Taxonomy" id="1086011"/>
    <lineage>
        <taxon>Bacteria</taxon>
        <taxon>Pseudomonadati</taxon>
        <taxon>Bacteroidota</taxon>
        <taxon>Flavobacteriia</taxon>
        <taxon>Flavobacteriales</taxon>
        <taxon>Flavobacteriaceae</taxon>
        <taxon>Flavobacterium</taxon>
    </lineage>
</organism>
<proteinExistence type="predicted"/>
<dbReference type="eggNOG" id="ENOG5033GDT">
    <property type="taxonomic scope" value="Bacteria"/>
</dbReference>
<dbReference type="Proteomes" id="UP000005566">
    <property type="component" value="Unassembled WGS sequence"/>
</dbReference>
<name>H7FU37_FLAFP</name>
<dbReference type="OrthoDB" id="1354291at2"/>
<protein>
    <submittedName>
        <fullName evidence="1">Secreted protein</fullName>
    </submittedName>
</protein>
<reference evidence="1 2" key="1">
    <citation type="journal article" date="2014" name="Acta Crystallogr. D">
        <title>Structure-based characterization and antifreeze properties of a hyperactive ice-binding protein from the Antarctic bacterium Flavobacterium frigoris PS1.</title>
        <authorList>
            <person name="Do H."/>
            <person name="Kim S.J."/>
            <person name="Kim H.J."/>
            <person name="Lee J.H."/>
        </authorList>
    </citation>
    <scope>NUCLEOTIDE SEQUENCE [LARGE SCALE GENOMIC DNA]</scope>
    <source>
        <strain evidence="1 2">PS1</strain>
    </source>
</reference>
<keyword evidence="2" id="KW-1185">Reference proteome</keyword>
<dbReference type="InterPro" id="IPR038712">
    <property type="entry name" value="PixA-like_sf"/>
</dbReference>
<dbReference type="Gene3D" id="2.60.40.3910">
    <property type="entry name" value="Inclusion body protein"/>
    <property type="match status" value="1"/>
</dbReference>
<comment type="caution">
    <text evidence="1">The sequence shown here is derived from an EMBL/GenBank/DDBJ whole genome shotgun (WGS) entry which is preliminary data.</text>
</comment>
<dbReference type="AlphaFoldDB" id="H7FU37"/>
<dbReference type="EMBL" id="AHKF01000020">
    <property type="protein sequence ID" value="EIA07889.1"/>
    <property type="molecule type" value="Genomic_DNA"/>
</dbReference>
<evidence type="ECO:0000313" key="2">
    <source>
        <dbReference type="Proteomes" id="UP000005566"/>
    </source>
</evidence>
<dbReference type="RefSeq" id="WP_007138934.1">
    <property type="nucleotide sequence ID" value="NZ_AHKF01000020.1"/>
</dbReference>
<dbReference type="PATRIC" id="fig|1086011.3.peg.2700"/>
<gene>
    <name evidence="1" type="ORF">HJ01_02757</name>
</gene>
<dbReference type="STRING" id="1086011.HJ01_02757"/>
<accession>H7FU37</accession>
<sequence>MADVIVTLHVDTSKISEKNVDSCSNFGQGLGISNENFSISAKVGDTIIWKGVSSNAPKKDLVNITKVHHHSGNNVFKDKDLKGHGHPEKVSAAVKKDTNGDHETYTLFFTVYNGEVKRGGQYHIDPKLAINP</sequence>
<evidence type="ECO:0000313" key="1">
    <source>
        <dbReference type="EMBL" id="EIA07889.1"/>
    </source>
</evidence>